<keyword evidence="2" id="KW-1185">Reference proteome</keyword>
<evidence type="ECO:0000313" key="1">
    <source>
        <dbReference type="EMBL" id="MCV3216127.1"/>
    </source>
</evidence>
<proteinExistence type="predicted"/>
<name>A0ABT3B429_9CYAN</name>
<comment type="caution">
    <text evidence="1">The sequence shown here is derived from an EMBL/GenBank/DDBJ whole genome shotgun (WGS) entry which is preliminary data.</text>
</comment>
<dbReference type="EMBL" id="JAOWRF010000316">
    <property type="protein sequence ID" value="MCV3216127.1"/>
    <property type="molecule type" value="Genomic_DNA"/>
</dbReference>
<reference evidence="1 2" key="1">
    <citation type="submission" date="2022-10" db="EMBL/GenBank/DDBJ databases">
        <title>Identification of biosynthetic pathway for the production of the potent trypsin inhibitor radiosumin.</title>
        <authorList>
            <person name="Fewer D.P."/>
            <person name="Delbaje E."/>
            <person name="Ouyang X."/>
            <person name="Agostino P.D."/>
            <person name="Wahlsten M."/>
            <person name="Jokela J."/>
            <person name="Permi P."/>
            <person name="Haapaniemi E."/>
            <person name="Koistinen H."/>
        </authorList>
    </citation>
    <scope>NUCLEOTIDE SEQUENCE [LARGE SCALE GENOMIC DNA]</scope>
    <source>
        <strain evidence="1 2">NIES-515</strain>
    </source>
</reference>
<sequence length="48" mass="5733">MMRDGEERSVWGFEECDRFFMGNLGVRSLFCREKGDRFFVGRSAMLLY</sequence>
<accession>A0ABT3B429</accession>
<gene>
    <name evidence="1" type="ORF">OGM63_21885</name>
</gene>
<organism evidence="1 2">
    <name type="scientific">Plectonema radiosum NIES-515</name>
    <dbReference type="NCBI Taxonomy" id="2986073"/>
    <lineage>
        <taxon>Bacteria</taxon>
        <taxon>Bacillati</taxon>
        <taxon>Cyanobacteriota</taxon>
        <taxon>Cyanophyceae</taxon>
        <taxon>Oscillatoriophycideae</taxon>
        <taxon>Oscillatoriales</taxon>
        <taxon>Microcoleaceae</taxon>
        <taxon>Plectonema</taxon>
    </lineage>
</organism>
<evidence type="ECO:0000313" key="2">
    <source>
        <dbReference type="Proteomes" id="UP001526143"/>
    </source>
</evidence>
<dbReference type="Proteomes" id="UP001526143">
    <property type="component" value="Unassembled WGS sequence"/>
</dbReference>
<dbReference type="RefSeq" id="WP_263747773.1">
    <property type="nucleotide sequence ID" value="NZ_JAOWRF010000316.1"/>
</dbReference>
<protein>
    <submittedName>
        <fullName evidence="1">Uncharacterized protein</fullName>
    </submittedName>
</protein>